<evidence type="ECO:0000313" key="3">
    <source>
        <dbReference type="Proteomes" id="UP000684084"/>
    </source>
</evidence>
<keyword evidence="1" id="KW-0472">Membrane</keyword>
<protein>
    <submittedName>
        <fullName evidence="2">Uncharacterized protein</fullName>
    </submittedName>
</protein>
<sequence length="219" mass="25797">MLKKLVLSPKCNFVFRVLQIAVIGVIMILEIVQFIYYNAFFVNRLRWSSSHYFSTELKDVYGLKSYYTFVILFTWIDTALYIGLFHKFRAKSDSNILNIISDIFFTAMWLSVGLTNIIPYYKSTDGLSCPNYKFYSTEGYSEFGSLCQAYFDTRWVDISKESSSSYINTIIYILNNVTDERYHSYHLNDGQNVHRKFYENNLIRRINKYLIILMNNGIG</sequence>
<feature type="transmembrane region" description="Helical" evidence="1">
    <location>
        <begin position="96"/>
        <end position="121"/>
    </location>
</feature>
<reference evidence="2" key="1">
    <citation type="submission" date="2020-05" db="EMBL/GenBank/DDBJ databases">
        <authorList>
            <person name="Rincon C."/>
            <person name="Sanders R I."/>
            <person name="Robbins C."/>
            <person name="Chaturvedi A."/>
        </authorList>
    </citation>
    <scope>NUCLEOTIDE SEQUENCE</scope>
    <source>
        <strain evidence="2">CHB12</strain>
    </source>
</reference>
<feature type="transmembrane region" description="Helical" evidence="1">
    <location>
        <begin position="66"/>
        <end position="84"/>
    </location>
</feature>
<organism evidence="2 3">
    <name type="scientific">Rhizophagus irregularis</name>
    <dbReference type="NCBI Taxonomy" id="588596"/>
    <lineage>
        <taxon>Eukaryota</taxon>
        <taxon>Fungi</taxon>
        <taxon>Fungi incertae sedis</taxon>
        <taxon>Mucoromycota</taxon>
        <taxon>Glomeromycotina</taxon>
        <taxon>Glomeromycetes</taxon>
        <taxon>Glomerales</taxon>
        <taxon>Glomeraceae</taxon>
        <taxon>Rhizophagus</taxon>
    </lineage>
</organism>
<evidence type="ECO:0000256" key="1">
    <source>
        <dbReference type="SAM" id="Phobius"/>
    </source>
</evidence>
<dbReference type="EMBL" id="CAGKOT010000106">
    <property type="protein sequence ID" value="CAB5395936.1"/>
    <property type="molecule type" value="Genomic_DNA"/>
</dbReference>
<keyword evidence="1" id="KW-1133">Transmembrane helix</keyword>
<dbReference type="VEuPathDB" id="FungiDB:RhiirFUN_011993"/>
<proteinExistence type="predicted"/>
<dbReference type="Proteomes" id="UP000684084">
    <property type="component" value="Unassembled WGS sequence"/>
</dbReference>
<dbReference type="OrthoDB" id="2350677at2759"/>
<keyword evidence="1" id="KW-0812">Transmembrane</keyword>
<gene>
    <name evidence="2" type="ORF">CHRIB12_LOCUS24087</name>
</gene>
<feature type="transmembrane region" description="Helical" evidence="1">
    <location>
        <begin position="12"/>
        <end position="37"/>
    </location>
</feature>
<comment type="caution">
    <text evidence="2">The sequence shown here is derived from an EMBL/GenBank/DDBJ whole genome shotgun (WGS) entry which is preliminary data.</text>
</comment>
<accession>A0A916A1G8</accession>
<dbReference type="AlphaFoldDB" id="A0A916A1G8"/>
<evidence type="ECO:0000313" key="2">
    <source>
        <dbReference type="EMBL" id="CAB5395936.1"/>
    </source>
</evidence>
<name>A0A916A1G8_9GLOM</name>